<proteinExistence type="predicted"/>
<organism evidence="1 2">
    <name type="scientific">Paenibacillus residui</name>
    <dbReference type="NCBI Taxonomy" id="629724"/>
    <lineage>
        <taxon>Bacteria</taxon>
        <taxon>Bacillati</taxon>
        <taxon>Bacillota</taxon>
        <taxon>Bacilli</taxon>
        <taxon>Bacillales</taxon>
        <taxon>Paenibacillaceae</taxon>
        <taxon>Paenibacillus</taxon>
    </lineage>
</organism>
<accession>A0ABW3D3D0</accession>
<protein>
    <submittedName>
        <fullName evidence="1">Uncharacterized protein</fullName>
    </submittedName>
</protein>
<dbReference type="RefSeq" id="WP_379285495.1">
    <property type="nucleotide sequence ID" value="NZ_JBHTIU010000002.1"/>
</dbReference>
<evidence type="ECO:0000313" key="1">
    <source>
        <dbReference type="EMBL" id="MFD0867688.1"/>
    </source>
</evidence>
<gene>
    <name evidence="1" type="ORF">ACFQ03_00820</name>
</gene>
<sequence>MLPVLTLLLLASAAWNLYFINHNMKERQQAEVDRGKQLILHYYDAIMFAGILRDATGSLLQEHEMEQRLGYKYQVGLAYRSNRAIPALIAGAEEIKGKPFRTIKYTPQAWFTEINNALGRIGSHEGPLQEEELNYLRTAHELFSRTAQLLDGYHVENTADDLALTMARGGKWVDIVEEINDIFADAPEFLFTYRSDAESK</sequence>
<comment type="caution">
    <text evidence="1">The sequence shown here is derived from an EMBL/GenBank/DDBJ whole genome shotgun (WGS) entry which is preliminary data.</text>
</comment>
<reference evidence="2" key="1">
    <citation type="journal article" date="2019" name="Int. J. Syst. Evol. Microbiol.">
        <title>The Global Catalogue of Microorganisms (GCM) 10K type strain sequencing project: providing services to taxonomists for standard genome sequencing and annotation.</title>
        <authorList>
            <consortium name="The Broad Institute Genomics Platform"/>
            <consortium name="The Broad Institute Genome Sequencing Center for Infectious Disease"/>
            <person name="Wu L."/>
            <person name="Ma J."/>
        </authorList>
    </citation>
    <scope>NUCLEOTIDE SEQUENCE [LARGE SCALE GENOMIC DNA]</scope>
    <source>
        <strain evidence="2">CCUG 57263</strain>
    </source>
</reference>
<dbReference type="Proteomes" id="UP001597120">
    <property type="component" value="Unassembled WGS sequence"/>
</dbReference>
<evidence type="ECO:0000313" key="2">
    <source>
        <dbReference type="Proteomes" id="UP001597120"/>
    </source>
</evidence>
<name>A0ABW3D3D0_9BACL</name>
<dbReference type="EMBL" id="JBHTIU010000002">
    <property type="protein sequence ID" value="MFD0867688.1"/>
    <property type="molecule type" value="Genomic_DNA"/>
</dbReference>
<keyword evidence="2" id="KW-1185">Reference proteome</keyword>